<keyword evidence="1" id="KW-0732">Signal</keyword>
<feature type="non-terminal residue" evidence="2">
    <location>
        <position position="154"/>
    </location>
</feature>
<name>A0A7R9MDN9_9ACAR</name>
<accession>A0A7R9MDN9</accession>
<dbReference type="AlphaFoldDB" id="A0A7R9MDN9"/>
<keyword evidence="3" id="KW-1185">Reference proteome</keyword>
<protein>
    <submittedName>
        <fullName evidence="2">Uncharacterized protein</fullName>
    </submittedName>
</protein>
<sequence>MFKILIITLSVAIVAYGDQYVDTINIMGQYVSCLDKIPSDVGDKCLTDKLGPSKSGDEDRHRICCSIWALIDCARLYEKDHSGVVVKALGYSVVVCEFEPRYGKDFVTANLSSMGKAGRKVRTSFCPNPGTGTSVSVPTRGCPQGCSHPGGACK</sequence>
<dbReference type="Proteomes" id="UP000728032">
    <property type="component" value="Unassembled WGS sequence"/>
</dbReference>
<evidence type="ECO:0000256" key="1">
    <source>
        <dbReference type="SAM" id="SignalP"/>
    </source>
</evidence>
<organism evidence="2">
    <name type="scientific">Oppiella nova</name>
    <dbReference type="NCBI Taxonomy" id="334625"/>
    <lineage>
        <taxon>Eukaryota</taxon>
        <taxon>Metazoa</taxon>
        <taxon>Ecdysozoa</taxon>
        <taxon>Arthropoda</taxon>
        <taxon>Chelicerata</taxon>
        <taxon>Arachnida</taxon>
        <taxon>Acari</taxon>
        <taxon>Acariformes</taxon>
        <taxon>Sarcoptiformes</taxon>
        <taxon>Oribatida</taxon>
        <taxon>Brachypylina</taxon>
        <taxon>Oppioidea</taxon>
        <taxon>Oppiidae</taxon>
        <taxon>Oppiella</taxon>
    </lineage>
</organism>
<feature type="chain" id="PRO_5036211476" evidence="1">
    <location>
        <begin position="18"/>
        <end position="154"/>
    </location>
</feature>
<feature type="signal peptide" evidence="1">
    <location>
        <begin position="1"/>
        <end position="17"/>
    </location>
</feature>
<gene>
    <name evidence="2" type="ORF">ONB1V03_LOCUS14729</name>
</gene>
<reference evidence="2" key="1">
    <citation type="submission" date="2020-11" db="EMBL/GenBank/DDBJ databases">
        <authorList>
            <person name="Tran Van P."/>
        </authorList>
    </citation>
    <scope>NUCLEOTIDE SEQUENCE</scope>
</reference>
<proteinExistence type="predicted"/>
<dbReference type="EMBL" id="CAJPVJ010014322">
    <property type="protein sequence ID" value="CAG2175290.1"/>
    <property type="molecule type" value="Genomic_DNA"/>
</dbReference>
<evidence type="ECO:0000313" key="3">
    <source>
        <dbReference type="Proteomes" id="UP000728032"/>
    </source>
</evidence>
<dbReference type="EMBL" id="OC929147">
    <property type="protein sequence ID" value="CAD7658104.1"/>
    <property type="molecule type" value="Genomic_DNA"/>
</dbReference>
<dbReference type="OrthoDB" id="10507469at2759"/>
<evidence type="ECO:0000313" key="2">
    <source>
        <dbReference type="EMBL" id="CAD7658104.1"/>
    </source>
</evidence>